<dbReference type="AlphaFoldDB" id="A0A846QQE2"/>
<dbReference type="InterPro" id="IPR002213">
    <property type="entry name" value="UDP_glucos_trans"/>
</dbReference>
<dbReference type="CDD" id="cd03784">
    <property type="entry name" value="GT1_Gtf-like"/>
    <property type="match status" value="1"/>
</dbReference>
<reference evidence="3 4" key="1">
    <citation type="submission" date="2020-03" db="EMBL/GenBank/DDBJ databases">
        <title>Genomic Encyclopedia of Type Strains, Phase IV (KMG-IV): sequencing the most valuable type-strain genomes for metagenomic binning, comparative biology and taxonomic classification.</title>
        <authorList>
            <person name="Goeker M."/>
        </authorList>
    </citation>
    <scope>NUCLEOTIDE SEQUENCE [LARGE SCALE GENOMIC DNA]</scope>
    <source>
        <strain evidence="3 4">DSM 29762</strain>
    </source>
</reference>
<gene>
    <name evidence="3" type="ORF">GGR42_000793</name>
</gene>
<sequence length="416" mass="48753">MILFILQPYPSHYYPTFGLAHELMKNGEKVIFTTTPNLNKIIQNEGFENYEFQYLSEYIVRNSKVFFGLFLKNLTSKDYLLQRKNEFENAFNNVKELISKYKPSHVYIDQSLAEYFFYFKPYVPNITIVHTKIYSRKTNGIPPMNSIYVPKGNLFSQLKIDGLWLNHLLKQRLRELVLKIAFLGKDEIYFWKKHCKKNGMNWKKEIDLKHSLNRGVKNVENLVFAPKKLEFFAFKKPKNVQFYDKISIKNESSDLSKSYKELKRKYFIEKKFNIVYMAFGTLAQGPKVVDFFNNTISTIEKLPKTILIISRGNYPMNLLNPKNVFIFNYLPQQDVLLYTDLFITHGGLGSVKEAFYHEVPMLVAPINKFIDQNGNAARIKANGYGDRIDIDNYSMEELISKITTLLSNKNKNSILK</sequence>
<accession>A0A846QQE2</accession>
<evidence type="ECO:0000313" key="3">
    <source>
        <dbReference type="EMBL" id="NJB70331.1"/>
    </source>
</evidence>
<dbReference type="SUPFAM" id="SSF53756">
    <property type="entry name" value="UDP-Glycosyltransferase/glycogen phosphorylase"/>
    <property type="match status" value="1"/>
</dbReference>
<dbReference type="GO" id="GO:0008194">
    <property type="term" value="F:UDP-glycosyltransferase activity"/>
    <property type="evidence" value="ECO:0007669"/>
    <property type="project" value="InterPro"/>
</dbReference>
<dbReference type="Gene3D" id="3.40.50.2000">
    <property type="entry name" value="Glycogen Phosphorylase B"/>
    <property type="match status" value="2"/>
</dbReference>
<organism evidence="3 4">
    <name type="scientific">Saonia flava</name>
    <dbReference type="NCBI Taxonomy" id="523696"/>
    <lineage>
        <taxon>Bacteria</taxon>
        <taxon>Pseudomonadati</taxon>
        <taxon>Bacteroidota</taxon>
        <taxon>Flavobacteriia</taxon>
        <taxon>Flavobacteriales</taxon>
        <taxon>Flavobacteriaceae</taxon>
        <taxon>Saonia</taxon>
    </lineage>
</organism>
<keyword evidence="4" id="KW-1185">Reference proteome</keyword>
<name>A0A846QQE2_9FLAO</name>
<dbReference type="Pfam" id="PF00201">
    <property type="entry name" value="UDPGT"/>
    <property type="match status" value="1"/>
</dbReference>
<comment type="caution">
    <text evidence="3">The sequence shown here is derived from an EMBL/GenBank/DDBJ whole genome shotgun (WGS) entry which is preliminary data.</text>
</comment>
<dbReference type="EMBL" id="JAATJJ010000001">
    <property type="protein sequence ID" value="NJB70331.1"/>
    <property type="molecule type" value="Genomic_DNA"/>
</dbReference>
<protein>
    <submittedName>
        <fullName evidence="3">UDP:flavonoid glycosyltransferase YjiC (YdhE family)</fullName>
    </submittedName>
</protein>
<dbReference type="Proteomes" id="UP000590442">
    <property type="component" value="Unassembled WGS sequence"/>
</dbReference>
<evidence type="ECO:0000256" key="2">
    <source>
        <dbReference type="ARBA" id="ARBA00022679"/>
    </source>
</evidence>
<evidence type="ECO:0000313" key="4">
    <source>
        <dbReference type="Proteomes" id="UP000590442"/>
    </source>
</evidence>
<keyword evidence="2 3" id="KW-0808">Transferase</keyword>
<dbReference type="InterPro" id="IPR050271">
    <property type="entry name" value="UDP-glycosyltransferase"/>
</dbReference>
<keyword evidence="1" id="KW-0328">Glycosyltransferase</keyword>
<dbReference type="PANTHER" id="PTHR48043:SF145">
    <property type="entry name" value="FI06409P-RELATED"/>
    <property type="match status" value="1"/>
</dbReference>
<proteinExistence type="predicted"/>
<dbReference type="PANTHER" id="PTHR48043">
    <property type="entry name" value="EG:EG0003.4 PROTEIN-RELATED"/>
    <property type="match status" value="1"/>
</dbReference>
<dbReference type="RefSeq" id="WP_167961043.1">
    <property type="nucleotide sequence ID" value="NZ_JAATJJ010000001.1"/>
</dbReference>
<evidence type="ECO:0000256" key="1">
    <source>
        <dbReference type="ARBA" id="ARBA00022676"/>
    </source>
</evidence>